<dbReference type="RefSeq" id="XP_068346331.1">
    <property type="nucleotide sequence ID" value="XM_068496380.1"/>
</dbReference>
<comment type="caution">
    <text evidence="5">The sequence shown here is derived from an EMBL/GenBank/DDBJ whole genome shotgun (WGS) entry which is preliminary data.</text>
</comment>
<dbReference type="PANTHER" id="PTHR10331">
    <property type="entry name" value="T COMPLEX PROTEIN 10"/>
    <property type="match status" value="1"/>
</dbReference>
<dbReference type="AlphaFoldDB" id="A0A1J4J1A2"/>
<evidence type="ECO:0000256" key="3">
    <source>
        <dbReference type="SAM" id="MobiDB-lite"/>
    </source>
</evidence>
<protein>
    <recommendedName>
        <fullName evidence="4">Centromere protein J C-terminal domain-containing protein</fullName>
    </recommendedName>
</protein>
<dbReference type="InterPro" id="IPR009852">
    <property type="entry name" value="CENPJ_C_dom"/>
</dbReference>
<keyword evidence="6" id="KW-1185">Reference proteome</keyword>
<feature type="region of interest" description="Disordered" evidence="3">
    <location>
        <begin position="154"/>
        <end position="272"/>
    </location>
</feature>
<dbReference type="OrthoDB" id="10252174at2759"/>
<feature type="coiled-coil region" evidence="2">
    <location>
        <begin position="108"/>
        <end position="135"/>
    </location>
</feature>
<evidence type="ECO:0000313" key="5">
    <source>
        <dbReference type="EMBL" id="OHS93194.1"/>
    </source>
</evidence>
<feature type="compositionally biased region" description="Polar residues" evidence="3">
    <location>
        <begin position="189"/>
        <end position="205"/>
    </location>
</feature>
<evidence type="ECO:0000256" key="1">
    <source>
        <dbReference type="ARBA" id="ARBA00005627"/>
    </source>
</evidence>
<dbReference type="Gene3D" id="2.60.450.20">
    <property type="match status" value="1"/>
</dbReference>
<dbReference type="EMBL" id="MLAK01001426">
    <property type="protein sequence ID" value="OHS93194.1"/>
    <property type="molecule type" value="Genomic_DNA"/>
</dbReference>
<sequence>MTDDFSTLKEVTGPTELSLFCQIEKALQMESSSGSDSLLNSQSNTSYLADDFPQLFKLNSPLQNKNSMPKSSFKDEERKIRQKFKLIQIQQDEINQQKIWIEKQMKIINETRKEENDYKSKYDKLQKKYNDEKQKWIQEKQIFAMKIADLERRNLNPNQNSNQNSIFMNKSKPHSRAPSNIAEPPPNIQIENSILTPDADSNSVQKTPIKKKHKTNKTPKRSKSPQKSETPNNEKPKNGNKANSHNKKSTKNDSTLNSSVRKTIPSKYKGNEIPFSKVQKQENISEDLNETNNKNINKSKENNGQIPHVFYRPAKRLQSIPIEEKYLNFSYKLGTPIQEEEQKGGRKLLIYKDGTRATQFRNGTIRVKHGTSIYYFFANGDIGQEFHDGYKSYLYTETGTIEISKQHHPKILVFKNGQKEKHLLDGRKIIQYPNGQYEEVELNGDYCMYYQDGKVEKKVNGKVIVDYE</sequence>
<dbReference type="InterPro" id="IPR047002">
    <property type="entry name" value="Tcp10_C_sf"/>
</dbReference>
<comment type="similarity">
    <text evidence="1">Belongs to the TCP10 family.</text>
</comment>
<keyword evidence="2" id="KW-0175">Coiled coil</keyword>
<reference evidence="5" key="1">
    <citation type="submission" date="2016-10" db="EMBL/GenBank/DDBJ databases">
        <authorList>
            <person name="Benchimol M."/>
            <person name="Almeida L.G."/>
            <person name="Vasconcelos A.T."/>
            <person name="Perreira-Neves A."/>
            <person name="Rosa I.A."/>
            <person name="Tasca T."/>
            <person name="Bogo M.R."/>
            <person name="de Souza W."/>
        </authorList>
    </citation>
    <scope>NUCLEOTIDE SEQUENCE [LARGE SCALE GENOMIC DNA]</scope>
    <source>
        <strain evidence="5">K</strain>
    </source>
</reference>
<gene>
    <name evidence="5" type="ORF">TRFO_12018</name>
</gene>
<evidence type="ECO:0000259" key="4">
    <source>
        <dbReference type="Pfam" id="PF07202"/>
    </source>
</evidence>
<dbReference type="InterPro" id="IPR026581">
    <property type="entry name" value="TCP10L/CENPJ"/>
</dbReference>
<name>A0A1J4J1A2_9EUKA</name>
<organism evidence="5 6">
    <name type="scientific">Tritrichomonas foetus</name>
    <dbReference type="NCBI Taxonomy" id="1144522"/>
    <lineage>
        <taxon>Eukaryota</taxon>
        <taxon>Metamonada</taxon>
        <taxon>Parabasalia</taxon>
        <taxon>Tritrichomonadida</taxon>
        <taxon>Tritrichomonadidae</taxon>
        <taxon>Tritrichomonas</taxon>
    </lineage>
</organism>
<feature type="compositionally biased region" description="Basic residues" evidence="3">
    <location>
        <begin position="208"/>
        <end position="224"/>
    </location>
</feature>
<accession>A0A1J4J1A2</accession>
<feature type="compositionally biased region" description="Low complexity" evidence="3">
    <location>
        <begin position="155"/>
        <end position="165"/>
    </location>
</feature>
<proteinExistence type="inferred from homology"/>
<evidence type="ECO:0000256" key="2">
    <source>
        <dbReference type="SAM" id="Coils"/>
    </source>
</evidence>
<evidence type="ECO:0000313" key="6">
    <source>
        <dbReference type="Proteomes" id="UP000179807"/>
    </source>
</evidence>
<feature type="domain" description="Centromere protein J C-terminal" evidence="4">
    <location>
        <begin position="413"/>
        <end position="439"/>
    </location>
</feature>
<dbReference type="GeneID" id="94831084"/>
<dbReference type="Proteomes" id="UP000179807">
    <property type="component" value="Unassembled WGS sequence"/>
</dbReference>
<feature type="compositionally biased region" description="Polar residues" evidence="3">
    <location>
        <begin position="252"/>
        <end position="261"/>
    </location>
</feature>
<dbReference type="Pfam" id="PF07202">
    <property type="entry name" value="Tcp10_C"/>
    <property type="match status" value="1"/>
</dbReference>
<dbReference type="PANTHER" id="PTHR10331:SF6">
    <property type="entry name" value="SPINDLE ASSEMBLY ABNORMAL 4"/>
    <property type="match status" value="1"/>
</dbReference>
<dbReference type="VEuPathDB" id="TrichDB:TRFO_12018"/>